<dbReference type="KEGG" id="dee:HQN60_01165"/>
<evidence type="ECO:0000313" key="13">
    <source>
        <dbReference type="Proteomes" id="UP000504844"/>
    </source>
</evidence>
<dbReference type="GO" id="GO:0009276">
    <property type="term" value="C:Gram-negative-bacterium-type cell wall"/>
    <property type="evidence" value="ECO:0007669"/>
    <property type="project" value="InterPro"/>
</dbReference>
<dbReference type="GO" id="GO:0005886">
    <property type="term" value="C:plasma membrane"/>
    <property type="evidence" value="ECO:0007669"/>
    <property type="project" value="UniProtKB-SubCell"/>
</dbReference>
<feature type="transmembrane region" description="Helical" evidence="10">
    <location>
        <begin position="212"/>
        <end position="231"/>
    </location>
</feature>
<reference evidence="12 13" key="1">
    <citation type="submission" date="2020-05" db="EMBL/GenBank/DDBJ databases">
        <title>Complete genome sequence of Deefgea sp. D17.</title>
        <authorList>
            <person name="Bae J.-W."/>
            <person name="Han J.E."/>
        </authorList>
    </citation>
    <scope>NUCLEOTIDE SEQUENCE [LARGE SCALE GENOMIC DNA]</scope>
    <source>
        <strain evidence="12 13">D17</strain>
    </source>
</reference>
<dbReference type="Proteomes" id="UP000504844">
    <property type="component" value="Chromosome"/>
</dbReference>
<keyword evidence="8 10" id="KW-1133">Transmembrane helix</keyword>
<evidence type="ECO:0000313" key="12">
    <source>
        <dbReference type="EMBL" id="QKJ65453.1"/>
    </source>
</evidence>
<feature type="domain" description="GspL periplasmic" evidence="11">
    <location>
        <begin position="205"/>
        <end position="332"/>
    </location>
</feature>
<gene>
    <name evidence="12" type="ORF">HQN60_01165</name>
</gene>
<dbReference type="Gene3D" id="3.30.420.380">
    <property type="match status" value="1"/>
</dbReference>
<dbReference type="AlphaFoldDB" id="A0A6M8SK41"/>
<dbReference type="Pfam" id="PF12693">
    <property type="entry name" value="GspL_C"/>
    <property type="match status" value="1"/>
</dbReference>
<keyword evidence="5" id="KW-0997">Cell inner membrane</keyword>
<dbReference type="InterPro" id="IPR025691">
    <property type="entry name" value="GspL_pp_dom"/>
</dbReference>
<evidence type="ECO:0000256" key="1">
    <source>
        <dbReference type="ARBA" id="ARBA00004533"/>
    </source>
</evidence>
<dbReference type="SUPFAM" id="SSF53067">
    <property type="entry name" value="Actin-like ATPase domain"/>
    <property type="match status" value="1"/>
</dbReference>
<name>A0A6M8SK41_9NEIS</name>
<evidence type="ECO:0000256" key="7">
    <source>
        <dbReference type="ARBA" id="ARBA00022927"/>
    </source>
</evidence>
<dbReference type="GO" id="GO:0015627">
    <property type="term" value="C:type II protein secretion system complex"/>
    <property type="evidence" value="ECO:0007669"/>
    <property type="project" value="InterPro"/>
</dbReference>
<dbReference type="NCBIfam" id="TIGR01709">
    <property type="entry name" value="typeII_sec_gspL"/>
    <property type="match status" value="1"/>
</dbReference>
<evidence type="ECO:0000256" key="3">
    <source>
        <dbReference type="ARBA" id="ARBA00022448"/>
    </source>
</evidence>
<keyword evidence="7" id="KW-0653">Protein transport</keyword>
<comment type="subcellular location">
    <subcellularLocation>
        <location evidence="1">Cell inner membrane</location>
    </subcellularLocation>
</comment>
<keyword evidence="4" id="KW-1003">Cell membrane</keyword>
<sequence>MTIARVVVRLHAQGALGIEDWLGFDANGRQVAQGQSAVLPAAATYEIALSACWLTVHCLTLPAVAAKQQQKLIRQALEDRVLGALDSLIWRASPAVAGKTWVYLLEQSRCDQVQQWLASQAWTATRWVPEFALLPAGTACYAPSDHGVMLAHHGEYAWLDNEADLLALYPDETWQALTTADLIAPDAASVSFFKSNKSNVSLAMHWQQWRSAVYLLFVCVALLLLSTIIEWRSSVGQERALRQEIRQTFASVYPGVPIVDPILQWQSQQKAGESTGRVGQGDALDLLYQLAGQIDLAVGVDSLSVKDGKLQMVMNEGKSAPLIAKLTAQGSKMKSQSMGDGRIRIEVEQ</sequence>
<comment type="similarity">
    <text evidence="2">Belongs to the GSP L family.</text>
</comment>
<proteinExistence type="inferred from homology"/>
<evidence type="ECO:0000256" key="8">
    <source>
        <dbReference type="ARBA" id="ARBA00022989"/>
    </source>
</evidence>
<dbReference type="InterPro" id="IPR043129">
    <property type="entry name" value="ATPase_NBD"/>
</dbReference>
<keyword evidence="13" id="KW-1185">Reference proteome</keyword>
<evidence type="ECO:0000256" key="6">
    <source>
        <dbReference type="ARBA" id="ARBA00022692"/>
    </source>
</evidence>
<dbReference type="InterPro" id="IPR007812">
    <property type="entry name" value="T2SS_protein-GspL"/>
</dbReference>
<evidence type="ECO:0000256" key="2">
    <source>
        <dbReference type="ARBA" id="ARBA00005318"/>
    </source>
</evidence>
<keyword evidence="3" id="KW-0813">Transport</keyword>
<accession>A0A6M8SK41</accession>
<dbReference type="EMBL" id="CP054143">
    <property type="protein sequence ID" value="QKJ65453.1"/>
    <property type="molecule type" value="Genomic_DNA"/>
</dbReference>
<evidence type="ECO:0000256" key="4">
    <source>
        <dbReference type="ARBA" id="ARBA00022475"/>
    </source>
</evidence>
<evidence type="ECO:0000259" key="11">
    <source>
        <dbReference type="Pfam" id="PF12693"/>
    </source>
</evidence>
<keyword evidence="9 10" id="KW-0472">Membrane</keyword>
<evidence type="ECO:0000256" key="9">
    <source>
        <dbReference type="ARBA" id="ARBA00023136"/>
    </source>
</evidence>
<protein>
    <recommendedName>
        <fullName evidence="11">GspL periplasmic domain-containing protein</fullName>
    </recommendedName>
</protein>
<organism evidence="12 13">
    <name type="scientific">Deefgea piscis</name>
    <dbReference type="NCBI Taxonomy" id="2739061"/>
    <lineage>
        <taxon>Bacteria</taxon>
        <taxon>Pseudomonadati</taxon>
        <taxon>Pseudomonadota</taxon>
        <taxon>Betaproteobacteria</taxon>
        <taxon>Neisseriales</taxon>
        <taxon>Chitinibacteraceae</taxon>
        <taxon>Deefgea</taxon>
    </lineage>
</organism>
<evidence type="ECO:0000256" key="5">
    <source>
        <dbReference type="ARBA" id="ARBA00022519"/>
    </source>
</evidence>
<keyword evidence="6 10" id="KW-0812">Transmembrane</keyword>
<dbReference type="GO" id="GO:0015628">
    <property type="term" value="P:protein secretion by the type II secretion system"/>
    <property type="evidence" value="ECO:0007669"/>
    <property type="project" value="InterPro"/>
</dbReference>
<dbReference type="RefSeq" id="WP_173531963.1">
    <property type="nucleotide sequence ID" value="NZ_CP054143.1"/>
</dbReference>
<evidence type="ECO:0000256" key="10">
    <source>
        <dbReference type="SAM" id="Phobius"/>
    </source>
</evidence>